<dbReference type="PROSITE" id="PS50889">
    <property type="entry name" value="S4"/>
    <property type="match status" value="1"/>
</dbReference>
<keyword evidence="1" id="KW-0694">RNA-binding</keyword>
<protein>
    <submittedName>
        <fullName evidence="4">RNA-binding S4 domain-containing protein</fullName>
    </submittedName>
</protein>
<dbReference type="InterPro" id="IPR036986">
    <property type="entry name" value="S4_RNA-bd_sf"/>
</dbReference>
<dbReference type="SUPFAM" id="SSF55174">
    <property type="entry name" value="Alpha-L RNA-binding motif"/>
    <property type="match status" value="1"/>
</dbReference>
<keyword evidence="5" id="KW-1185">Reference proteome</keyword>
<sequence length="142" mass="15515">MAETQGKGGQSPAPSGSKMRVDKWLWHARFFKTRGLASKLVSAGHVRVNSDKIAKASYGITEGDVLTFPQAKQVRVIRIVTLSTRRGPAPEAQALYEDLDPPSDRADNVPKTDAAAPKTVGKGRPTKKDRRIFNQTRGSMLD</sequence>
<dbReference type="CDD" id="cd00165">
    <property type="entry name" value="S4"/>
    <property type="match status" value="1"/>
</dbReference>
<evidence type="ECO:0000256" key="2">
    <source>
        <dbReference type="SAM" id="MobiDB-lite"/>
    </source>
</evidence>
<dbReference type="GO" id="GO:0003723">
    <property type="term" value="F:RNA binding"/>
    <property type="evidence" value="ECO:0007669"/>
    <property type="project" value="UniProtKB-KW"/>
</dbReference>
<reference evidence="4 5" key="1">
    <citation type="submission" date="2019-06" db="EMBL/GenBank/DDBJ databases">
        <title>A novel species of marine bacteria.</title>
        <authorList>
            <person name="Wang Y."/>
        </authorList>
    </citation>
    <scope>NUCLEOTIDE SEQUENCE [LARGE SCALE GENOMIC DNA]</scope>
    <source>
        <strain evidence="4 5">MA1-10</strain>
    </source>
</reference>
<dbReference type="InterPro" id="IPR002942">
    <property type="entry name" value="S4_RNA-bd"/>
</dbReference>
<feature type="compositionally biased region" description="Polar residues" evidence="2">
    <location>
        <begin position="133"/>
        <end position="142"/>
    </location>
</feature>
<feature type="domain" description="RNA-binding S4" evidence="3">
    <location>
        <begin position="19"/>
        <end position="82"/>
    </location>
</feature>
<gene>
    <name evidence="4" type="ORF">FIL88_05485</name>
</gene>
<dbReference type="AlphaFoldDB" id="A0A545SVN0"/>
<comment type="caution">
    <text evidence="4">The sequence shown here is derived from an EMBL/GenBank/DDBJ whole genome shotgun (WGS) entry which is preliminary data.</text>
</comment>
<name>A0A545SVN0_9RHOB</name>
<evidence type="ECO:0000259" key="3">
    <source>
        <dbReference type="SMART" id="SM00363"/>
    </source>
</evidence>
<organism evidence="4 5">
    <name type="scientific">Aliiroseovarius halocynthiae</name>
    <dbReference type="NCBI Taxonomy" id="985055"/>
    <lineage>
        <taxon>Bacteria</taxon>
        <taxon>Pseudomonadati</taxon>
        <taxon>Pseudomonadota</taxon>
        <taxon>Alphaproteobacteria</taxon>
        <taxon>Rhodobacterales</taxon>
        <taxon>Paracoccaceae</taxon>
        <taxon>Aliiroseovarius</taxon>
    </lineage>
</organism>
<dbReference type="Gene3D" id="3.10.290.10">
    <property type="entry name" value="RNA-binding S4 domain"/>
    <property type="match status" value="1"/>
</dbReference>
<dbReference type="SMART" id="SM00363">
    <property type="entry name" value="S4"/>
    <property type="match status" value="1"/>
</dbReference>
<evidence type="ECO:0000256" key="1">
    <source>
        <dbReference type="PROSITE-ProRule" id="PRU00182"/>
    </source>
</evidence>
<accession>A0A545SVN0</accession>
<evidence type="ECO:0000313" key="5">
    <source>
        <dbReference type="Proteomes" id="UP000315816"/>
    </source>
</evidence>
<dbReference type="Pfam" id="PF01479">
    <property type="entry name" value="S4"/>
    <property type="match status" value="1"/>
</dbReference>
<feature type="region of interest" description="Disordered" evidence="2">
    <location>
        <begin position="91"/>
        <end position="142"/>
    </location>
</feature>
<dbReference type="EMBL" id="VICH01000004">
    <property type="protein sequence ID" value="TQV69022.1"/>
    <property type="molecule type" value="Genomic_DNA"/>
</dbReference>
<proteinExistence type="predicted"/>
<dbReference type="Proteomes" id="UP000315816">
    <property type="component" value="Unassembled WGS sequence"/>
</dbReference>
<dbReference type="RefSeq" id="WP_142852773.1">
    <property type="nucleotide sequence ID" value="NZ_FXWW01000001.1"/>
</dbReference>
<dbReference type="OrthoDB" id="9797176at2"/>
<evidence type="ECO:0000313" key="4">
    <source>
        <dbReference type="EMBL" id="TQV69022.1"/>
    </source>
</evidence>